<feature type="transmembrane region" description="Helical" evidence="2">
    <location>
        <begin position="379"/>
        <end position="400"/>
    </location>
</feature>
<keyword evidence="2" id="KW-0472">Membrane</keyword>
<evidence type="ECO:0000313" key="4">
    <source>
        <dbReference type="Proteomes" id="UP001384579"/>
    </source>
</evidence>
<accession>A0ABU8YSL4</accession>
<keyword evidence="2" id="KW-1133">Transmembrane helix</keyword>
<evidence type="ECO:0000256" key="2">
    <source>
        <dbReference type="SAM" id="Phobius"/>
    </source>
</evidence>
<dbReference type="Proteomes" id="UP001384579">
    <property type="component" value="Unassembled WGS sequence"/>
</dbReference>
<evidence type="ECO:0000313" key="3">
    <source>
        <dbReference type="EMBL" id="MEK0187251.1"/>
    </source>
</evidence>
<reference evidence="3 4" key="1">
    <citation type="journal article" date="2020" name="Harmful Algae">
        <title>Molecular and morphological characterization of a novel dihydroanatoxin-a producing Microcoleus species (cyanobacteria) from the Russian River, California, USA.</title>
        <authorList>
            <person name="Conklin K.Y."/>
            <person name="Stancheva R."/>
            <person name="Otten T.G."/>
            <person name="Fadness R."/>
            <person name="Boyer G.L."/>
            <person name="Read B."/>
            <person name="Zhang X."/>
            <person name="Sheath R.G."/>
        </authorList>
    </citation>
    <scope>NUCLEOTIDE SEQUENCE [LARGE SCALE GENOMIC DNA]</scope>
    <source>
        <strain evidence="3 4">PTRS2</strain>
    </source>
</reference>
<evidence type="ECO:0000256" key="1">
    <source>
        <dbReference type="SAM" id="Coils"/>
    </source>
</evidence>
<feature type="transmembrane region" description="Helical" evidence="2">
    <location>
        <begin position="350"/>
        <end position="372"/>
    </location>
</feature>
<protein>
    <recommendedName>
        <fullName evidence="5">Phage tail tape measure protein</fullName>
    </recommendedName>
</protein>
<feature type="transmembrane region" description="Helical" evidence="2">
    <location>
        <begin position="406"/>
        <end position="428"/>
    </location>
</feature>
<feature type="non-terminal residue" evidence="3">
    <location>
        <position position="1"/>
    </location>
</feature>
<dbReference type="EMBL" id="JBBLXS010000326">
    <property type="protein sequence ID" value="MEK0187251.1"/>
    <property type="molecule type" value="Genomic_DNA"/>
</dbReference>
<name>A0ABU8YSL4_9CYAN</name>
<sequence>LADRYYQEMLNNRELQRRSQAQADAFGAARKTAEAQMKTLQAQQETAAKILSDLNDKIATTQEEREKKEQELAIAQARLDGITRIREQTEQTFIQLVTIEKLNLAQAQLEQEIAESRQQGIDEAVQARMERDRVETARQRTETVAKIELLRQLQAEDNLRQSLNEARGNLGMTTLEATDDPVQLQTQLAGLLASLKDLETQQQSDLPADLKALLAEVQGDIHLALQGKEATNIQENLLKAMDGLIGQIQHYKTEISRIDLEEQLDIQLLQTAETDLQGASQQLLKELQRAEELSGEKQVIEPLYMEALTKVAYAEQAVDISEDLAKQSKEMLDQIIKQRVAERKARKKAFWNKILGIISQVAGILSTVLMILSPAFPALIPFSIGLGAVSGAINTIQAVINGDWMGAIFSGVMTGLSAVTGGMTQALGESAKAVQMMKTLQAVASGSFNGARSLMSGESIMGFLQILGSVASAASAGMSSFINQFSGTLQKVMLSVVQSLQQAPQMIYSGIKSIQSGDWLNAIGNFFNGALAIGQSFAGNFNTAVAGILENISKVGNTALYLGNAIKDGGIEGWLSGLSGILGLWKNDLMGMVDKISGKEECECVETPVESGDNSSSEQDRKDFLNAPETQELFNEYEQFFGLAPGYMREKVMSMSLEEFSAVIAESKIITIDDVLASVNYFDTPNKEADRWDETLSILGEYYQKNKGTANAAFAHQMYNLAIISFVNRQKGEGGGTGWAGDFIRNVLYESAKNIEKSYLVNSSDKSWRDQVAYVFDLIPPNTQIPVIIGNKVVLTPLKVGDFGALIGGGAEHFIRDLGPAFQNEIQNQINAAFEHNSSPEYVKQKINDIRSEHNALFSNAVKPGFNRVLNSQEISWLGNSIAQVSVPFIADILRENAIKKGIEKQLEERQITNKFNSYYTKP</sequence>
<dbReference type="RefSeq" id="WP_340541763.1">
    <property type="nucleotide sequence ID" value="NZ_JBBLXS010000326.1"/>
</dbReference>
<feature type="coiled-coil region" evidence="1">
    <location>
        <begin position="51"/>
        <end position="119"/>
    </location>
</feature>
<proteinExistence type="predicted"/>
<gene>
    <name evidence="3" type="ORF">WMG39_20705</name>
</gene>
<evidence type="ECO:0008006" key="5">
    <source>
        <dbReference type="Google" id="ProtNLM"/>
    </source>
</evidence>
<organism evidence="3 4">
    <name type="scientific">Microcoleus anatoxicus PTRS2</name>
    <dbReference type="NCBI Taxonomy" id="2705321"/>
    <lineage>
        <taxon>Bacteria</taxon>
        <taxon>Bacillati</taxon>
        <taxon>Cyanobacteriota</taxon>
        <taxon>Cyanophyceae</taxon>
        <taxon>Oscillatoriophycideae</taxon>
        <taxon>Oscillatoriales</taxon>
        <taxon>Microcoleaceae</taxon>
        <taxon>Microcoleus</taxon>
        <taxon>Microcoleus anatoxicus</taxon>
    </lineage>
</organism>
<keyword evidence="1" id="KW-0175">Coiled coil</keyword>
<keyword evidence="4" id="KW-1185">Reference proteome</keyword>
<keyword evidence="2" id="KW-0812">Transmembrane</keyword>
<comment type="caution">
    <text evidence="3">The sequence shown here is derived from an EMBL/GenBank/DDBJ whole genome shotgun (WGS) entry which is preliminary data.</text>
</comment>